<evidence type="ECO:0000313" key="2">
    <source>
        <dbReference type="Proteomes" id="UP000307380"/>
    </source>
</evidence>
<dbReference type="AlphaFoldDB" id="A0A4S4FYT4"/>
<dbReference type="Proteomes" id="UP000307380">
    <property type="component" value="Unassembled WGS sequence"/>
</dbReference>
<gene>
    <name evidence="1" type="ORF">E6C70_04600</name>
</gene>
<dbReference type="RefSeq" id="WP_136422674.1">
    <property type="nucleotide sequence ID" value="NZ_SSSN01000003.1"/>
</dbReference>
<evidence type="ECO:0000313" key="1">
    <source>
        <dbReference type="EMBL" id="THG35342.1"/>
    </source>
</evidence>
<protein>
    <submittedName>
        <fullName evidence="1">Uncharacterized protein</fullName>
    </submittedName>
</protein>
<comment type="caution">
    <text evidence="1">The sequence shown here is derived from an EMBL/GenBank/DDBJ whole genome shotgun (WGS) entry which is preliminary data.</text>
</comment>
<name>A0A4S4FYT4_9MICO</name>
<reference evidence="1 2" key="1">
    <citation type="submission" date="2019-04" db="EMBL/GenBank/DDBJ databases">
        <authorList>
            <person name="Jiang L."/>
        </authorList>
    </citation>
    <scope>NUCLEOTIDE SEQUENCE [LARGE SCALE GENOMIC DNA]</scope>
    <source>
        <strain evidence="1 2">YIM 131861</strain>
    </source>
</reference>
<sequence>MTTTTKADVFERFGRSHIEVADFESDVTVEDWAQLYRTNTINLGPLFFSPFAEVSPSKLKAAAHTDTNLIQPSVVITDTTGTPYAGLDMRDTPARQPAVSVHFLPSDFGITGVGNYVFRFYVESTSSITLKASGLTFLQGVTVQGLGSSSGSGQRTISVTYLNLPPGQPVTADITQTAGEQWAWYRTSIGHPPLIFTP</sequence>
<keyword evidence="2" id="KW-1185">Reference proteome</keyword>
<dbReference type="EMBL" id="SSSN01000003">
    <property type="protein sequence ID" value="THG35342.1"/>
    <property type="molecule type" value="Genomic_DNA"/>
</dbReference>
<organism evidence="1 2">
    <name type="scientific">Orlajensenia flava</name>
    <dbReference type="NCBI Taxonomy" id="2565934"/>
    <lineage>
        <taxon>Bacteria</taxon>
        <taxon>Bacillati</taxon>
        <taxon>Actinomycetota</taxon>
        <taxon>Actinomycetes</taxon>
        <taxon>Micrococcales</taxon>
        <taxon>Microbacteriaceae</taxon>
        <taxon>Orlajensenia</taxon>
    </lineage>
</organism>
<accession>A0A4S4FYT4</accession>
<dbReference type="OrthoDB" id="5001761at2"/>
<proteinExistence type="predicted"/>